<evidence type="ECO:0000256" key="4">
    <source>
        <dbReference type="ARBA" id="ARBA00022801"/>
    </source>
</evidence>
<dbReference type="CDD" id="cd06062">
    <property type="entry name" value="H2MP_MemB-H2up"/>
    <property type="match status" value="1"/>
</dbReference>
<dbReference type="PANTHER" id="PTHR30302">
    <property type="entry name" value="HYDROGENASE 1 MATURATION PROTEASE"/>
    <property type="match status" value="1"/>
</dbReference>
<dbReference type="GeneID" id="94727826"/>
<dbReference type="PRINTS" id="PR00446">
    <property type="entry name" value="HYDRGNUPTAKE"/>
</dbReference>
<comment type="similarity">
    <text evidence="1">Belongs to the peptidase A31 family.</text>
</comment>
<dbReference type="PANTHER" id="PTHR30302:SF1">
    <property type="entry name" value="HYDROGENASE 2 MATURATION PROTEASE"/>
    <property type="match status" value="1"/>
</dbReference>
<dbReference type="EMBL" id="CP022358">
    <property type="protein sequence ID" value="ASK69420.1"/>
    <property type="molecule type" value="Genomic_DNA"/>
</dbReference>
<dbReference type="GO" id="GO:0004190">
    <property type="term" value="F:aspartic-type endopeptidase activity"/>
    <property type="evidence" value="ECO:0007669"/>
    <property type="project" value="UniProtKB-KW"/>
</dbReference>
<dbReference type="Pfam" id="PF01750">
    <property type="entry name" value="HycI"/>
    <property type="match status" value="1"/>
</dbReference>
<dbReference type="NCBIfam" id="TIGR00072">
    <property type="entry name" value="hydrog_prot"/>
    <property type="match status" value="1"/>
</dbReference>
<dbReference type="Gene3D" id="3.40.50.1450">
    <property type="entry name" value="HybD-like"/>
    <property type="match status" value="1"/>
</dbReference>
<keyword evidence="6" id="KW-1185">Reference proteome</keyword>
<dbReference type="InterPro" id="IPR000671">
    <property type="entry name" value="Peptidase_A31"/>
</dbReference>
<evidence type="ECO:0000313" key="5">
    <source>
        <dbReference type="EMBL" id="ASK69420.1"/>
    </source>
</evidence>
<accession>A0A220UN42</accession>
<evidence type="ECO:0000313" key="6">
    <source>
        <dbReference type="Proteomes" id="UP000198367"/>
    </source>
</evidence>
<protein>
    <submittedName>
        <fullName evidence="5">Hydrogenase expression/formation protein</fullName>
    </submittedName>
</protein>
<organism evidence="5 6">
    <name type="scientific">Shewanella bicestrii</name>
    <dbReference type="NCBI Taxonomy" id="2018305"/>
    <lineage>
        <taxon>Bacteria</taxon>
        <taxon>Pseudomonadati</taxon>
        <taxon>Pseudomonadota</taxon>
        <taxon>Gammaproteobacteria</taxon>
        <taxon>Alteromonadales</taxon>
        <taxon>Shewanellaceae</taxon>
        <taxon>Shewanella</taxon>
    </lineage>
</organism>
<dbReference type="GO" id="GO:0016485">
    <property type="term" value="P:protein processing"/>
    <property type="evidence" value="ECO:0007669"/>
    <property type="project" value="TreeGrafter"/>
</dbReference>
<dbReference type="KEGG" id="sbj:CF168_11345"/>
<dbReference type="RefSeq" id="WP_011622590.1">
    <property type="nucleotide sequence ID" value="NZ_CP022358.1"/>
</dbReference>
<sequence>MKILLLGIGNVLYADEGIGVHFVNYIAENYQFTHESHQLEMLDGGTLAQGLIPIICQYDYLIVVDTVNANGVEAGEVYFFDFDKAPQEIDWQGSAHEVEMLQTLNMMEMVGDRPKTFVLGVTPTVLEPMTLGLTTKVAAAVPLMEQTLLTHLASLGFTATRIAEHSIDSLIPNSYKRGVTTGENIEDETHQI</sequence>
<reference evidence="5 6" key="1">
    <citation type="submission" date="2017-07" db="EMBL/GenBank/DDBJ databases">
        <title>Phenotypical and genomic characterization of a clinical isolate of Shewanella bicestrii sp. nov. producing an extended-spectrum beta-lactamase and a new oxacillinase variant.</title>
        <authorList>
            <person name="Jousset A.B."/>
            <person name="Bonnin R.A."/>
            <person name="Girlich D."/>
            <person name="Dabos L."/>
            <person name="Potron A."/>
            <person name="Dortet L."/>
            <person name="Glaser P."/>
            <person name="Naas T."/>
        </authorList>
    </citation>
    <scope>NUCLEOTIDE SEQUENCE [LARGE SCALE GENOMIC DNA]</scope>
    <source>
        <strain evidence="5 6">JAB-1</strain>
    </source>
</reference>
<evidence type="ECO:0000256" key="1">
    <source>
        <dbReference type="ARBA" id="ARBA00006814"/>
    </source>
</evidence>
<keyword evidence="4" id="KW-0378">Hydrolase</keyword>
<dbReference type="FunFam" id="3.40.50.1450:FF:000005">
    <property type="entry name" value="Hydrogenase maturation protease HycI"/>
    <property type="match status" value="1"/>
</dbReference>
<proteinExistence type="inferred from homology"/>
<name>A0A220UN42_9GAMM</name>
<dbReference type="Proteomes" id="UP000198367">
    <property type="component" value="Chromosome"/>
</dbReference>
<evidence type="ECO:0000256" key="2">
    <source>
        <dbReference type="ARBA" id="ARBA00022670"/>
    </source>
</evidence>
<keyword evidence="2" id="KW-0645">Protease</keyword>
<dbReference type="GO" id="GO:0008047">
    <property type="term" value="F:enzyme activator activity"/>
    <property type="evidence" value="ECO:0007669"/>
    <property type="project" value="InterPro"/>
</dbReference>
<evidence type="ECO:0000256" key="3">
    <source>
        <dbReference type="ARBA" id="ARBA00022750"/>
    </source>
</evidence>
<dbReference type="InterPro" id="IPR023430">
    <property type="entry name" value="Pept_HybD-like_dom_sf"/>
</dbReference>
<dbReference type="AlphaFoldDB" id="A0A220UN42"/>
<dbReference type="SUPFAM" id="SSF53163">
    <property type="entry name" value="HybD-like"/>
    <property type="match status" value="1"/>
</dbReference>
<keyword evidence="3" id="KW-0064">Aspartyl protease</keyword>
<gene>
    <name evidence="5" type="ORF">CF168_11345</name>
</gene>